<keyword evidence="4" id="KW-0539">Nucleus</keyword>
<evidence type="ECO:0000256" key="4">
    <source>
        <dbReference type="ARBA" id="ARBA00023242"/>
    </source>
</evidence>
<dbReference type="InterPro" id="IPR010750">
    <property type="entry name" value="SGF29_tudor-like_dom"/>
</dbReference>
<accession>A0A0C3CHU2</accession>
<feature type="compositionally biased region" description="Basic and acidic residues" evidence="5">
    <location>
        <begin position="107"/>
        <end position="117"/>
    </location>
</feature>
<dbReference type="InterPro" id="IPR037802">
    <property type="entry name" value="SGF29"/>
</dbReference>
<dbReference type="InParanoid" id="A0A0C3CHU2"/>
<dbReference type="HOGENOM" id="CLU_054783_0_0_1"/>
<gene>
    <name evidence="7" type="ORF">PILCRDRAFT_813291</name>
</gene>
<dbReference type="Proteomes" id="UP000054166">
    <property type="component" value="Unassembled WGS sequence"/>
</dbReference>
<evidence type="ECO:0000256" key="5">
    <source>
        <dbReference type="SAM" id="MobiDB-lite"/>
    </source>
</evidence>
<dbReference type="Gene3D" id="2.30.30.140">
    <property type="match status" value="2"/>
</dbReference>
<protein>
    <recommendedName>
        <fullName evidence="6">SGF29 C-terminal domain-containing protein</fullName>
    </recommendedName>
</protein>
<sequence>MDRRRHNPPRAATTEELEIWSQASESLKNLSEMYNDPAPAETVNRVNRLISAWPQNDSTPAEGYEGVKPVYKKLRSGLNEIQTQAKAEVELIDNAIGHLRDLIDLRKKTSEAVPQEKRNKRPRAPSASRGSTPGTPSLGSNKITLPKRDGRIPFSRDPKARREALAEQLPLQEGRKVAFHPPAGKTSDGSSADVDENTWILAVVVECINQDKNRYVVQDVEPQENGQPGQKYPTTLRAIIPLPDPSQPPTSAAHPNAYQQFPANSTVMALYPDTSCFYRAEVIAPPQDVQPPGRTLSSKLIPTYKLKFEDDDDQEHSVAAQWVVEWPGQ</sequence>
<keyword evidence="8" id="KW-1185">Reference proteome</keyword>
<dbReference type="FunCoup" id="A0A0C3CHU2">
    <property type="interactions" value="16"/>
</dbReference>
<dbReference type="EMBL" id="KN832975">
    <property type="protein sequence ID" value="KIM89357.1"/>
    <property type="molecule type" value="Genomic_DNA"/>
</dbReference>
<reference evidence="7 8" key="1">
    <citation type="submission" date="2014-04" db="EMBL/GenBank/DDBJ databases">
        <authorList>
            <consortium name="DOE Joint Genome Institute"/>
            <person name="Kuo A."/>
            <person name="Tarkka M."/>
            <person name="Buscot F."/>
            <person name="Kohler A."/>
            <person name="Nagy L.G."/>
            <person name="Floudas D."/>
            <person name="Copeland A."/>
            <person name="Barry K.W."/>
            <person name="Cichocki N."/>
            <person name="Veneault-Fourrey C."/>
            <person name="LaButti K."/>
            <person name="Lindquist E.A."/>
            <person name="Lipzen A."/>
            <person name="Lundell T."/>
            <person name="Morin E."/>
            <person name="Murat C."/>
            <person name="Sun H."/>
            <person name="Tunlid A."/>
            <person name="Henrissat B."/>
            <person name="Grigoriev I.V."/>
            <person name="Hibbett D.S."/>
            <person name="Martin F."/>
            <person name="Nordberg H.P."/>
            <person name="Cantor M.N."/>
            <person name="Hua S.X."/>
        </authorList>
    </citation>
    <scope>NUCLEOTIDE SEQUENCE [LARGE SCALE GENOMIC DNA]</scope>
    <source>
        <strain evidence="7 8">F 1598</strain>
    </source>
</reference>
<comment type="subcellular location">
    <subcellularLocation>
        <location evidence="1">Nucleus</location>
    </subcellularLocation>
</comment>
<evidence type="ECO:0000259" key="6">
    <source>
        <dbReference type="PROSITE" id="PS51518"/>
    </source>
</evidence>
<dbReference type="PANTHER" id="PTHR21539:SF0">
    <property type="entry name" value="SAGA-ASSOCIATED FACTOR 29"/>
    <property type="match status" value="1"/>
</dbReference>
<dbReference type="CDD" id="cd20393">
    <property type="entry name" value="Tudor_SGF29_rpt1"/>
    <property type="match status" value="1"/>
</dbReference>
<evidence type="ECO:0000256" key="1">
    <source>
        <dbReference type="ARBA" id="ARBA00004123"/>
    </source>
</evidence>
<dbReference type="OrthoDB" id="10265994at2759"/>
<feature type="compositionally biased region" description="Polar residues" evidence="5">
    <location>
        <begin position="128"/>
        <end position="143"/>
    </location>
</feature>
<dbReference type="STRING" id="765440.A0A0C3CHU2"/>
<dbReference type="PROSITE" id="PS51518">
    <property type="entry name" value="SGF29_C"/>
    <property type="match status" value="1"/>
</dbReference>
<dbReference type="PANTHER" id="PTHR21539">
    <property type="entry name" value="SAGA-ASSOCIATED FACTOR 29"/>
    <property type="match status" value="1"/>
</dbReference>
<evidence type="ECO:0000313" key="8">
    <source>
        <dbReference type="Proteomes" id="UP000054166"/>
    </source>
</evidence>
<feature type="domain" description="SGF29 C-terminal" evidence="6">
    <location>
        <begin position="167"/>
        <end position="329"/>
    </location>
</feature>
<reference evidence="8" key="2">
    <citation type="submission" date="2015-01" db="EMBL/GenBank/DDBJ databases">
        <title>Evolutionary Origins and Diversification of the Mycorrhizal Mutualists.</title>
        <authorList>
            <consortium name="DOE Joint Genome Institute"/>
            <consortium name="Mycorrhizal Genomics Consortium"/>
            <person name="Kohler A."/>
            <person name="Kuo A."/>
            <person name="Nagy L.G."/>
            <person name="Floudas D."/>
            <person name="Copeland A."/>
            <person name="Barry K.W."/>
            <person name="Cichocki N."/>
            <person name="Veneault-Fourrey C."/>
            <person name="LaButti K."/>
            <person name="Lindquist E.A."/>
            <person name="Lipzen A."/>
            <person name="Lundell T."/>
            <person name="Morin E."/>
            <person name="Murat C."/>
            <person name="Riley R."/>
            <person name="Ohm R."/>
            <person name="Sun H."/>
            <person name="Tunlid A."/>
            <person name="Henrissat B."/>
            <person name="Grigoriev I.V."/>
            <person name="Hibbett D.S."/>
            <person name="Martin F."/>
        </authorList>
    </citation>
    <scope>NUCLEOTIDE SEQUENCE [LARGE SCALE GENOMIC DNA]</scope>
    <source>
        <strain evidence="8">F 1598</strain>
    </source>
</reference>
<name>A0A0C3CHU2_PILCF</name>
<proteinExistence type="predicted"/>
<keyword evidence="2" id="KW-0805">Transcription regulation</keyword>
<evidence type="ECO:0000256" key="2">
    <source>
        <dbReference type="ARBA" id="ARBA00023015"/>
    </source>
</evidence>
<organism evidence="7 8">
    <name type="scientific">Piloderma croceum (strain F 1598)</name>
    <dbReference type="NCBI Taxonomy" id="765440"/>
    <lineage>
        <taxon>Eukaryota</taxon>
        <taxon>Fungi</taxon>
        <taxon>Dikarya</taxon>
        <taxon>Basidiomycota</taxon>
        <taxon>Agaricomycotina</taxon>
        <taxon>Agaricomycetes</taxon>
        <taxon>Agaricomycetidae</taxon>
        <taxon>Atheliales</taxon>
        <taxon>Atheliaceae</taxon>
        <taxon>Piloderma</taxon>
    </lineage>
</organism>
<dbReference type="CDD" id="cd20394">
    <property type="entry name" value="Tudor_SGF29_rpt2"/>
    <property type="match status" value="1"/>
</dbReference>
<dbReference type="AlphaFoldDB" id="A0A0C3CHU2"/>
<dbReference type="InterPro" id="IPR047287">
    <property type="entry name" value="Tudor_SGF29_rpt2"/>
</dbReference>
<dbReference type="Pfam" id="PF07039">
    <property type="entry name" value="SGF29_Tudor"/>
    <property type="match status" value="1"/>
</dbReference>
<evidence type="ECO:0000256" key="3">
    <source>
        <dbReference type="ARBA" id="ARBA00023163"/>
    </source>
</evidence>
<feature type="region of interest" description="Disordered" evidence="5">
    <location>
        <begin position="107"/>
        <end position="192"/>
    </location>
</feature>
<feature type="compositionally biased region" description="Basic and acidic residues" evidence="5">
    <location>
        <begin position="146"/>
        <end position="165"/>
    </location>
</feature>
<dbReference type="GO" id="GO:0000124">
    <property type="term" value="C:SAGA complex"/>
    <property type="evidence" value="ECO:0007669"/>
    <property type="project" value="InterPro"/>
</dbReference>
<evidence type="ECO:0000313" key="7">
    <source>
        <dbReference type="EMBL" id="KIM89357.1"/>
    </source>
</evidence>
<dbReference type="InterPro" id="IPR047288">
    <property type="entry name" value="Tudor_SGF29_rpt1"/>
</dbReference>
<dbReference type="GO" id="GO:0005634">
    <property type="term" value="C:nucleus"/>
    <property type="evidence" value="ECO:0007669"/>
    <property type="project" value="UniProtKB-SubCell"/>
</dbReference>
<keyword evidence="3" id="KW-0804">Transcription</keyword>